<protein>
    <submittedName>
        <fullName evidence="2">Terpene cyclase/mutase family protein</fullName>
    </submittedName>
</protein>
<feature type="signal peptide" evidence="1">
    <location>
        <begin position="1"/>
        <end position="29"/>
    </location>
</feature>
<dbReference type="AlphaFoldDB" id="A0A6G7YJZ9"/>
<keyword evidence="3" id="KW-1185">Reference proteome</keyword>
<proteinExistence type="predicted"/>
<name>A0A6G7YJZ9_9ACTN</name>
<reference evidence="2 3" key="1">
    <citation type="submission" date="2020-03" db="EMBL/GenBank/DDBJ databases">
        <title>Nocardioides sp. nov., isolated from fish.</title>
        <authorList>
            <person name="Hyun D.-W."/>
            <person name="Bae J.-W."/>
        </authorList>
    </citation>
    <scope>NUCLEOTIDE SEQUENCE [LARGE SCALE GENOMIC DNA]</scope>
    <source>
        <strain evidence="2 3">HDW12A</strain>
    </source>
</reference>
<gene>
    <name evidence="2" type="ORF">G7071_18075</name>
</gene>
<keyword evidence="1" id="KW-0732">Signal</keyword>
<dbReference type="RefSeq" id="WP_166320741.1">
    <property type="nucleotide sequence ID" value="NZ_CP049866.1"/>
</dbReference>
<evidence type="ECO:0000313" key="3">
    <source>
        <dbReference type="Proteomes" id="UP000502035"/>
    </source>
</evidence>
<dbReference type="InterPro" id="IPR008930">
    <property type="entry name" value="Terpenoid_cyclase/PrenylTrfase"/>
</dbReference>
<dbReference type="Gene3D" id="1.50.10.20">
    <property type="match status" value="1"/>
</dbReference>
<dbReference type="SUPFAM" id="SSF48239">
    <property type="entry name" value="Terpenoid cyclases/Protein prenyltransferases"/>
    <property type="match status" value="1"/>
</dbReference>
<dbReference type="KEGG" id="npi:G7071_18075"/>
<accession>A0A6G7YJZ9</accession>
<dbReference type="Proteomes" id="UP000502035">
    <property type="component" value="Chromosome"/>
</dbReference>
<evidence type="ECO:0000256" key="1">
    <source>
        <dbReference type="SAM" id="SignalP"/>
    </source>
</evidence>
<sequence length="447" mass="46222">MRPHTWRRGAGLAATAALALATLAQPAAAEPTTPAKTDDTAITVAGSWLEDELIDGLMDAGGYTDFGLTLDSGFALDQAGEKGAVATINAAFQSVVNDYISGDAFGDKGSTYAGAVAKAATFARVTGANPTSYGGVNLVTRLEERVSSTSPIVGRIEDKSSYGDYANTLGQSFAVRALTEAKSQRAADALGFLLAQQCTSGFFREGFTKDKTSGAQGCAEGQPGSEPSIDATALAVVNLLEGDAKGPAVKPALDKATAWLASQQKKNGSFAGNSNSTGLSGWALGLVKDKDAAARAATWVRKQQPVDRSRCRSALTKDIGAIAYDAKAVKAARNSGISAGDVRAQWRRATAQGMAVLQWASASTDELSVTLKRSSAEAGDKVRVKVWGLDPGERACVSVKGDAKRIVGKASTKPVTRKLTMPTGNKVRVVKVKTAAGSAKARIAVSN</sequence>
<evidence type="ECO:0000313" key="2">
    <source>
        <dbReference type="EMBL" id="QIK77058.1"/>
    </source>
</evidence>
<feature type="chain" id="PRO_5026277230" evidence="1">
    <location>
        <begin position="30"/>
        <end position="447"/>
    </location>
</feature>
<dbReference type="EMBL" id="CP049866">
    <property type="protein sequence ID" value="QIK77058.1"/>
    <property type="molecule type" value="Genomic_DNA"/>
</dbReference>
<organism evidence="2 3">
    <name type="scientific">Nocardioides piscis</name>
    <dbReference type="NCBI Taxonomy" id="2714938"/>
    <lineage>
        <taxon>Bacteria</taxon>
        <taxon>Bacillati</taxon>
        <taxon>Actinomycetota</taxon>
        <taxon>Actinomycetes</taxon>
        <taxon>Propionibacteriales</taxon>
        <taxon>Nocardioidaceae</taxon>
        <taxon>Nocardioides</taxon>
    </lineage>
</organism>